<dbReference type="AlphaFoldDB" id="A0A366E120"/>
<comment type="caution">
    <text evidence="8">The sequence shown here is derived from an EMBL/GenBank/DDBJ whole genome shotgun (WGS) entry which is preliminary data.</text>
</comment>
<protein>
    <recommendedName>
        <fullName evidence="6">Ferredoxin--NADP reductase</fullName>
        <shortName evidence="6">FNR</shortName>
        <shortName evidence="6">Fd-NADP(+) reductase</shortName>
        <ecNumber evidence="6">1.18.1.2</ecNumber>
    </recommendedName>
</protein>
<keyword evidence="4 6" id="KW-0521">NADP</keyword>
<dbReference type="EMBL" id="QNRI01000009">
    <property type="protein sequence ID" value="RBO95194.1"/>
    <property type="molecule type" value="Genomic_DNA"/>
</dbReference>
<dbReference type="InterPro" id="IPR023753">
    <property type="entry name" value="FAD/NAD-binding_dom"/>
</dbReference>
<dbReference type="PRINTS" id="PR00368">
    <property type="entry name" value="FADPNR"/>
</dbReference>
<keyword evidence="2 6" id="KW-0285">Flavoprotein</keyword>
<keyword evidence="5 6" id="KW-0560">Oxidoreductase</keyword>
<accession>A0A366E120</accession>
<dbReference type="InterPro" id="IPR022890">
    <property type="entry name" value="Fd--NADP_Rdtase_type_2"/>
</dbReference>
<dbReference type="GO" id="GO:0050660">
    <property type="term" value="F:flavin adenine dinucleotide binding"/>
    <property type="evidence" value="ECO:0007669"/>
    <property type="project" value="UniProtKB-UniRule"/>
</dbReference>
<dbReference type="STRING" id="200904.GCA_900168775_03422"/>
<feature type="binding site" evidence="6">
    <location>
        <position position="285"/>
    </location>
    <ligand>
        <name>FAD</name>
        <dbReference type="ChEBI" id="CHEBI:57692"/>
    </ligand>
</feature>
<dbReference type="Proteomes" id="UP000252254">
    <property type="component" value="Unassembled WGS sequence"/>
</dbReference>
<evidence type="ECO:0000256" key="1">
    <source>
        <dbReference type="ARBA" id="ARBA00011738"/>
    </source>
</evidence>
<feature type="binding site" evidence="6">
    <location>
        <position position="45"/>
    </location>
    <ligand>
        <name>FAD</name>
        <dbReference type="ChEBI" id="CHEBI:57692"/>
    </ligand>
</feature>
<dbReference type="EC" id="1.18.1.2" evidence="6"/>
<feature type="binding site" evidence="6">
    <location>
        <position position="50"/>
    </location>
    <ligand>
        <name>FAD</name>
        <dbReference type="ChEBI" id="CHEBI:57692"/>
    </ligand>
</feature>
<feature type="domain" description="FAD/NAD(P)-binding" evidence="7">
    <location>
        <begin position="8"/>
        <end position="308"/>
    </location>
</feature>
<comment type="subunit">
    <text evidence="1 6">Homodimer.</text>
</comment>
<evidence type="ECO:0000256" key="3">
    <source>
        <dbReference type="ARBA" id="ARBA00022827"/>
    </source>
</evidence>
<dbReference type="RefSeq" id="WP_113869531.1">
    <property type="nucleotide sequence ID" value="NZ_BAABQN010000006.1"/>
</dbReference>
<dbReference type="OrthoDB" id="2960536at2"/>
<dbReference type="Gene3D" id="3.50.50.60">
    <property type="entry name" value="FAD/NAD(P)-binding domain"/>
    <property type="match status" value="2"/>
</dbReference>
<reference evidence="8 9" key="1">
    <citation type="submission" date="2018-06" db="EMBL/GenBank/DDBJ databases">
        <title>Genomic Encyclopedia of Type Strains, Phase IV (KMG-IV): sequencing the most valuable type-strain genomes for metagenomic binning, comparative biology and taxonomic classification.</title>
        <authorList>
            <person name="Goeker M."/>
        </authorList>
    </citation>
    <scope>NUCLEOTIDE SEQUENCE [LARGE SCALE GENOMIC DNA]</scope>
    <source>
        <strain evidence="8 9">DSM 15140</strain>
    </source>
</reference>
<dbReference type="GO" id="GO:0004324">
    <property type="term" value="F:ferredoxin-NADP+ reductase activity"/>
    <property type="evidence" value="ECO:0007669"/>
    <property type="project" value="UniProtKB-UniRule"/>
</dbReference>
<dbReference type="InterPro" id="IPR036188">
    <property type="entry name" value="FAD/NAD-bd_sf"/>
</dbReference>
<evidence type="ECO:0000256" key="2">
    <source>
        <dbReference type="ARBA" id="ARBA00022630"/>
    </source>
</evidence>
<comment type="catalytic activity">
    <reaction evidence="6">
        <text>2 reduced [2Fe-2S]-[ferredoxin] + NADP(+) + H(+) = 2 oxidized [2Fe-2S]-[ferredoxin] + NADPH</text>
        <dbReference type="Rhea" id="RHEA:20125"/>
        <dbReference type="Rhea" id="RHEA-COMP:10000"/>
        <dbReference type="Rhea" id="RHEA-COMP:10001"/>
        <dbReference type="ChEBI" id="CHEBI:15378"/>
        <dbReference type="ChEBI" id="CHEBI:33737"/>
        <dbReference type="ChEBI" id="CHEBI:33738"/>
        <dbReference type="ChEBI" id="CHEBI:57783"/>
        <dbReference type="ChEBI" id="CHEBI:58349"/>
        <dbReference type="EC" id="1.18.1.2"/>
    </reaction>
</comment>
<dbReference type="GO" id="GO:0050661">
    <property type="term" value="F:NADP binding"/>
    <property type="evidence" value="ECO:0007669"/>
    <property type="project" value="UniProtKB-UniRule"/>
</dbReference>
<comment type="cofactor">
    <cofactor evidence="6">
        <name>FAD</name>
        <dbReference type="ChEBI" id="CHEBI:57692"/>
    </cofactor>
    <text evidence="6">Binds 1 FAD per subunit.</text>
</comment>
<comment type="similarity">
    <text evidence="6">Belongs to the ferredoxin--NADP reductase type 2 family.</text>
</comment>
<dbReference type="PRINTS" id="PR00469">
    <property type="entry name" value="PNDRDTASEII"/>
</dbReference>
<keyword evidence="9" id="KW-1185">Reference proteome</keyword>
<evidence type="ECO:0000256" key="4">
    <source>
        <dbReference type="ARBA" id="ARBA00022857"/>
    </source>
</evidence>
<evidence type="ECO:0000259" key="7">
    <source>
        <dbReference type="Pfam" id="PF07992"/>
    </source>
</evidence>
<feature type="binding site" evidence="6">
    <location>
        <position position="18"/>
    </location>
    <ligand>
        <name>FAD</name>
        <dbReference type="ChEBI" id="CHEBI:57692"/>
    </ligand>
</feature>
<keyword evidence="3 6" id="KW-0274">FAD</keyword>
<organism evidence="8 9">
    <name type="scientific">Paraliobacillus ryukyuensis</name>
    <dbReference type="NCBI Taxonomy" id="200904"/>
    <lineage>
        <taxon>Bacteria</taxon>
        <taxon>Bacillati</taxon>
        <taxon>Bacillota</taxon>
        <taxon>Bacilli</taxon>
        <taxon>Bacillales</taxon>
        <taxon>Bacillaceae</taxon>
        <taxon>Paraliobacillus</taxon>
    </lineage>
</organism>
<name>A0A366E120_9BACI</name>
<evidence type="ECO:0000256" key="6">
    <source>
        <dbReference type="HAMAP-Rule" id="MF_01685"/>
    </source>
</evidence>
<evidence type="ECO:0000256" key="5">
    <source>
        <dbReference type="ARBA" id="ARBA00023002"/>
    </source>
</evidence>
<sequence length="331" mass="37025">MNQANELFDVTIIGGGTTGLYTAFYSSLREMKTKLIEASPFLGGKVSLFFPEKKVYDLGAIPGATGEEIVNQTIQQATMFDPMIIQNEWVDHIEKQADGTFFLTTANGKTHFSRTVILATGNGMFTIVGPDLFDLKQDENVRNRLEELEQYRGKRVVIFSNSRTGMEWAAALKDIAETVYLFNEKDNYVKAKDHDFKLIEQQNIKEQRQITLTEVNRKNNNVVEVVVSDHTGKQELLAVDDVLVYQGISMKQTPFEDWGMQTEQGRVTTNTLMATCVDGMFVAGDAAIYPGKTNLIASGYSEAMTAVNSAKQYLDPKASAQIYTTVIFRDK</sequence>
<feature type="binding site" evidence="6">
    <location>
        <position position="125"/>
    </location>
    <ligand>
        <name>FAD</name>
        <dbReference type="ChEBI" id="CHEBI:57692"/>
    </ligand>
</feature>
<dbReference type="InterPro" id="IPR050097">
    <property type="entry name" value="Ferredoxin-NADP_redctase_2"/>
</dbReference>
<dbReference type="SUPFAM" id="SSF51905">
    <property type="entry name" value="FAD/NAD(P)-binding domain"/>
    <property type="match status" value="1"/>
</dbReference>
<gene>
    <name evidence="8" type="ORF">DES48_10931</name>
</gene>
<dbReference type="PANTHER" id="PTHR48105">
    <property type="entry name" value="THIOREDOXIN REDUCTASE 1-RELATED-RELATED"/>
    <property type="match status" value="1"/>
</dbReference>
<dbReference type="HAMAP" id="MF_01685">
    <property type="entry name" value="FENR2"/>
    <property type="match status" value="1"/>
</dbReference>
<evidence type="ECO:0000313" key="9">
    <source>
        <dbReference type="Proteomes" id="UP000252254"/>
    </source>
</evidence>
<dbReference type="Pfam" id="PF07992">
    <property type="entry name" value="Pyr_redox_2"/>
    <property type="match status" value="1"/>
</dbReference>
<proteinExistence type="inferred from homology"/>
<feature type="binding site" evidence="6">
    <location>
        <position position="90"/>
    </location>
    <ligand>
        <name>FAD</name>
        <dbReference type="ChEBI" id="CHEBI:57692"/>
    </ligand>
</feature>
<evidence type="ECO:0000313" key="8">
    <source>
        <dbReference type="EMBL" id="RBO95194.1"/>
    </source>
</evidence>
<feature type="binding site" evidence="6">
    <location>
        <position position="37"/>
    </location>
    <ligand>
        <name>FAD</name>
        <dbReference type="ChEBI" id="CHEBI:57692"/>
    </ligand>
</feature>
<comment type="caution">
    <text evidence="6">Lacks conserved residue(s) required for the propagation of feature annotation.</text>
</comment>